<keyword evidence="1" id="KW-0472">Membrane</keyword>
<keyword evidence="3" id="KW-1185">Reference proteome</keyword>
<evidence type="ECO:0008006" key="4">
    <source>
        <dbReference type="Google" id="ProtNLM"/>
    </source>
</evidence>
<evidence type="ECO:0000313" key="3">
    <source>
        <dbReference type="Proteomes" id="UP001501747"/>
    </source>
</evidence>
<dbReference type="EMBL" id="BAABAL010000012">
    <property type="protein sequence ID" value="GAA4009824.1"/>
    <property type="molecule type" value="Genomic_DNA"/>
</dbReference>
<dbReference type="NCBIfam" id="NF042935">
    <property type="entry name" value="SCO6880_fam"/>
    <property type="match status" value="1"/>
</dbReference>
<dbReference type="RefSeq" id="WP_344875995.1">
    <property type="nucleotide sequence ID" value="NZ_BAABAL010000012.1"/>
</dbReference>
<organism evidence="2 3">
    <name type="scientific">Allokutzneria multivorans</name>
    <dbReference type="NCBI Taxonomy" id="1142134"/>
    <lineage>
        <taxon>Bacteria</taxon>
        <taxon>Bacillati</taxon>
        <taxon>Actinomycetota</taxon>
        <taxon>Actinomycetes</taxon>
        <taxon>Pseudonocardiales</taxon>
        <taxon>Pseudonocardiaceae</taxon>
        <taxon>Allokutzneria</taxon>
    </lineage>
</organism>
<feature type="transmembrane region" description="Helical" evidence="1">
    <location>
        <begin position="48"/>
        <end position="69"/>
    </location>
</feature>
<keyword evidence="1" id="KW-0812">Transmembrane</keyword>
<keyword evidence="1" id="KW-1133">Transmembrane helix</keyword>
<dbReference type="InterPro" id="IPR049978">
    <property type="entry name" value="SCO6880-like"/>
</dbReference>
<feature type="transmembrane region" description="Helical" evidence="1">
    <location>
        <begin position="20"/>
        <end position="42"/>
    </location>
</feature>
<evidence type="ECO:0000256" key="1">
    <source>
        <dbReference type="SAM" id="Phobius"/>
    </source>
</evidence>
<evidence type="ECO:0000313" key="2">
    <source>
        <dbReference type="EMBL" id="GAA4009824.1"/>
    </source>
</evidence>
<reference evidence="3" key="1">
    <citation type="journal article" date="2019" name="Int. J. Syst. Evol. Microbiol.">
        <title>The Global Catalogue of Microorganisms (GCM) 10K type strain sequencing project: providing services to taxonomists for standard genome sequencing and annotation.</title>
        <authorList>
            <consortium name="The Broad Institute Genomics Platform"/>
            <consortium name="The Broad Institute Genome Sequencing Center for Infectious Disease"/>
            <person name="Wu L."/>
            <person name="Ma J."/>
        </authorList>
    </citation>
    <scope>NUCLEOTIDE SEQUENCE [LARGE SCALE GENOMIC DNA]</scope>
    <source>
        <strain evidence="3">JCM 17342</strain>
    </source>
</reference>
<accession>A0ABP7SC55</accession>
<gene>
    <name evidence="2" type="ORF">GCM10022247_34950</name>
</gene>
<proteinExistence type="predicted"/>
<name>A0ABP7SC55_9PSEU</name>
<sequence>MSKPRTYGGWRPRKGFGVGFLTELQTAVLAGCIGMPLALWIATTSFGLPMVIMPIAVGVAALTAALTLIPNRTHGTSLAGALALFLRTATARRHRWMDWEREVFTRHPRGRELPGVLAPLMPLSTQDGLGQPYGLLWCRRTGRMTAAIELAPVGLALADQDRADAWIGNWAAWKAALGYEPMVEWISVVVESAPSAATTISDYLTTNLAPDAPTIARETLLEVADAHRGTTAEISVRLNLHLQPNRARPQPRTDADRVAEVSRVCGALEADLPLCGVASLGRASAAHFALWLRGAYDPASRSELPRLREEEHLLAWREAGPVTARTHYDHYWHDSGWSVSWALEALPNQLVTSTILAPLTAPGRYHRRVSVNYQAFPADAAADAVGREAAGTTFRRRLRRRRGLDDTARHRLDEARANQAADEEAHGAGVGLWTLYVTTTVTDPDHLPDAVADVESRARAAKLQLRRCWGWQHVGFAASLGLIYPSELRRRDRRAR</sequence>
<comment type="caution">
    <text evidence="2">The sequence shown here is derived from an EMBL/GenBank/DDBJ whole genome shotgun (WGS) entry which is preliminary data.</text>
</comment>
<protein>
    <recommendedName>
        <fullName evidence="4">PrgI family protein</fullName>
    </recommendedName>
</protein>
<dbReference type="Proteomes" id="UP001501747">
    <property type="component" value="Unassembled WGS sequence"/>
</dbReference>